<dbReference type="EMBL" id="LAZR01069020">
    <property type="protein sequence ID" value="KKK48522.1"/>
    <property type="molecule type" value="Genomic_DNA"/>
</dbReference>
<dbReference type="AlphaFoldDB" id="A0A0F8VW33"/>
<proteinExistence type="predicted"/>
<protein>
    <submittedName>
        <fullName evidence="1">Uncharacterized protein</fullName>
    </submittedName>
</protein>
<organism evidence="1">
    <name type="scientific">marine sediment metagenome</name>
    <dbReference type="NCBI Taxonomy" id="412755"/>
    <lineage>
        <taxon>unclassified sequences</taxon>
        <taxon>metagenomes</taxon>
        <taxon>ecological metagenomes</taxon>
    </lineage>
</organism>
<gene>
    <name evidence="1" type="ORF">LCGC14_3144290</name>
</gene>
<feature type="non-terminal residue" evidence="1">
    <location>
        <position position="35"/>
    </location>
</feature>
<evidence type="ECO:0000313" key="1">
    <source>
        <dbReference type="EMBL" id="KKK48522.1"/>
    </source>
</evidence>
<name>A0A0F8VW33_9ZZZZ</name>
<comment type="caution">
    <text evidence="1">The sequence shown here is derived from an EMBL/GenBank/DDBJ whole genome shotgun (WGS) entry which is preliminary data.</text>
</comment>
<sequence length="35" mass="4202">MFFQIMLATLAGLWVLFILAIIRSGYEDMKWEHEK</sequence>
<accession>A0A0F8VW33</accession>
<reference evidence="1" key="1">
    <citation type="journal article" date="2015" name="Nature">
        <title>Complex archaea that bridge the gap between prokaryotes and eukaryotes.</title>
        <authorList>
            <person name="Spang A."/>
            <person name="Saw J.H."/>
            <person name="Jorgensen S.L."/>
            <person name="Zaremba-Niedzwiedzka K."/>
            <person name="Martijn J."/>
            <person name="Lind A.E."/>
            <person name="van Eijk R."/>
            <person name="Schleper C."/>
            <person name="Guy L."/>
            <person name="Ettema T.J."/>
        </authorList>
    </citation>
    <scope>NUCLEOTIDE SEQUENCE</scope>
</reference>